<sequence>MSPTLRIDHALDRAVSVTAGDVELFTYTYRPDTPVLESPKPYLHPIRTLAGDVVSLFRPHDHVWHKGIAWSLPHVGEHNFWGGPTYVHGSFYVQMDNNGSAVHREMTALAAAGQRAQIGHRLDWRAQNGEPVIDEHRVLTVEVVDEGTWVLIFDTTMNNVSGAPLDIGSPTTKGRPNAGYGGLFWRGPRSFTGGIVQSATTAGSGNDLRGTRAEWLGFRGQHDETGEWSTLVMVDDAANPQHPPLWFTRTEEFACLCPAPFFDEETRVDDGDTIRFRYAVVVATGDRDAEGTAQLAATGRDALAAARNTSAVSTPDPAEHSGVVA</sequence>
<evidence type="ECO:0008006" key="3">
    <source>
        <dbReference type="Google" id="ProtNLM"/>
    </source>
</evidence>
<name>A0A7K3M8Z9_9ACTN</name>
<organism evidence="1 2">
    <name type="scientific">Phytoactinopolyspora mesophila</name>
    <dbReference type="NCBI Taxonomy" id="2650750"/>
    <lineage>
        <taxon>Bacteria</taxon>
        <taxon>Bacillati</taxon>
        <taxon>Actinomycetota</taxon>
        <taxon>Actinomycetes</taxon>
        <taxon>Jiangellales</taxon>
        <taxon>Jiangellaceae</taxon>
        <taxon>Phytoactinopolyspora</taxon>
    </lineage>
</organism>
<dbReference type="InterPro" id="IPR029475">
    <property type="entry name" value="DUF6807"/>
</dbReference>
<dbReference type="Pfam" id="PF14100">
    <property type="entry name" value="DUF6807"/>
    <property type="match status" value="1"/>
</dbReference>
<dbReference type="AlphaFoldDB" id="A0A7K3M8Z9"/>
<dbReference type="EMBL" id="WLZY01000007">
    <property type="protein sequence ID" value="NDL59447.1"/>
    <property type="molecule type" value="Genomic_DNA"/>
</dbReference>
<dbReference type="RefSeq" id="WP_162452129.1">
    <property type="nucleotide sequence ID" value="NZ_WLZY01000007.1"/>
</dbReference>
<accession>A0A7K3M8Z9</accession>
<protein>
    <recommendedName>
        <fullName evidence="3">Oxidoreductase</fullName>
    </recommendedName>
</protein>
<reference evidence="1 2" key="1">
    <citation type="submission" date="2019-11" db="EMBL/GenBank/DDBJ databases">
        <authorList>
            <person name="Li X.-J."/>
            <person name="Feng X.-M."/>
        </authorList>
    </citation>
    <scope>NUCLEOTIDE SEQUENCE [LARGE SCALE GENOMIC DNA]</scope>
    <source>
        <strain evidence="1 2">XMNu-373</strain>
    </source>
</reference>
<keyword evidence="2" id="KW-1185">Reference proteome</keyword>
<gene>
    <name evidence="1" type="ORF">F7O44_20450</name>
</gene>
<comment type="caution">
    <text evidence="1">The sequence shown here is derived from an EMBL/GenBank/DDBJ whole genome shotgun (WGS) entry which is preliminary data.</text>
</comment>
<evidence type="ECO:0000313" key="1">
    <source>
        <dbReference type="EMBL" id="NDL59447.1"/>
    </source>
</evidence>
<dbReference type="Proteomes" id="UP000460435">
    <property type="component" value="Unassembled WGS sequence"/>
</dbReference>
<proteinExistence type="predicted"/>
<evidence type="ECO:0000313" key="2">
    <source>
        <dbReference type="Proteomes" id="UP000460435"/>
    </source>
</evidence>